<dbReference type="InterPro" id="IPR004273">
    <property type="entry name" value="Dynein_heavy_D6_P-loop"/>
</dbReference>
<gene>
    <name evidence="21" type="ORF">CALMAC_LOCUS5794</name>
</gene>
<evidence type="ECO:0000313" key="22">
    <source>
        <dbReference type="Proteomes" id="UP000410492"/>
    </source>
</evidence>
<dbReference type="Pfam" id="PF18199">
    <property type="entry name" value="Dynein_C"/>
    <property type="match status" value="1"/>
</dbReference>
<dbReference type="Pfam" id="PF12781">
    <property type="entry name" value="AAA_9"/>
    <property type="match status" value="1"/>
</dbReference>
<keyword evidence="9 14" id="KW-0175">Coiled coil</keyword>
<dbReference type="SUPFAM" id="SSF52540">
    <property type="entry name" value="P-loop containing nucleoside triphosphate hydrolases"/>
    <property type="match status" value="1"/>
</dbReference>
<proteinExistence type="inferred from homology"/>
<dbReference type="EMBL" id="CAACVG010006869">
    <property type="protein sequence ID" value="VEN42225.1"/>
    <property type="molecule type" value="Genomic_DNA"/>
</dbReference>
<dbReference type="Pfam" id="PF12777">
    <property type="entry name" value="MT"/>
    <property type="match status" value="1"/>
</dbReference>
<dbReference type="InterPro" id="IPR043160">
    <property type="entry name" value="Dynein_C_barrel"/>
</dbReference>
<dbReference type="InterPro" id="IPR042219">
    <property type="entry name" value="AAA_lid_11_sf"/>
</dbReference>
<dbReference type="InterPro" id="IPR035706">
    <property type="entry name" value="AAA_9"/>
</dbReference>
<dbReference type="FunFam" id="3.40.50.300:FF:000049">
    <property type="entry name" value="Dynein, axonemal, heavy chain 5"/>
    <property type="match status" value="1"/>
</dbReference>
<organism evidence="21 22">
    <name type="scientific">Callosobruchus maculatus</name>
    <name type="common">Southern cowpea weevil</name>
    <name type="synonym">Pulse bruchid</name>
    <dbReference type="NCBI Taxonomy" id="64391"/>
    <lineage>
        <taxon>Eukaryota</taxon>
        <taxon>Metazoa</taxon>
        <taxon>Ecdysozoa</taxon>
        <taxon>Arthropoda</taxon>
        <taxon>Hexapoda</taxon>
        <taxon>Insecta</taxon>
        <taxon>Pterygota</taxon>
        <taxon>Neoptera</taxon>
        <taxon>Endopterygota</taxon>
        <taxon>Coleoptera</taxon>
        <taxon>Polyphaga</taxon>
        <taxon>Cucujiformia</taxon>
        <taxon>Chrysomeloidea</taxon>
        <taxon>Chrysomelidae</taxon>
        <taxon>Bruchinae</taxon>
        <taxon>Bruchini</taxon>
        <taxon>Callosobruchus</taxon>
    </lineage>
</organism>
<dbReference type="InterPro" id="IPR024743">
    <property type="entry name" value="Dynein_HC_stalk"/>
</dbReference>
<name>A0A653C369_CALMS</name>
<sequence length="1750" mass="200962">MRDPLLYGDYRNAINEGEPRFYEDLLDYEAIYFLFQEILELYNERAKSKLNIVLFNDALEHLTRIHRGLRLQRGHMMLVGVGGSGKRSLSYLAAFTAGCEVFEITLCRGYNEVMFKEDLKKLYSQLGIDRKPTVFFFTAGQIVEEGFLEFINNILMIGYVPALFTDDDKEQIIGQCRTAARNAGYSITKDGVWQYFIHQCQDNLHVVLSMSSQGDILSKRCRSFPGLVNNTTIDWIFPWPLQALVAVASVFLKEHPRIPENYREIVINHVVYVHQSMTDFTNDFLLKLRRKNYVTPKHYLDLITTYLRLLEEKDNYINSQCERLNSGLQKIAEASGELEILNKKLAKQKIIVTKATNECEAMLAEIEEGTKIATEKKDIASLKSAEIEEQAKIISIEQADAEEALSAALPALETARLALSDLDKSDITEIRSFATPPEPVQTVCECVLILRGYKEISWKSAKGMMAEASFLRTLQEMNCDAITQKQQMACKQHMKKSQKLGEMASISKAGYGLLKFVTAVLGYCEVYREVKPKKERVEQLEADFNAAKRYLDKLTKEINKLEEDLNKLNEKYAVAMRKRMQLQEETDIMMRRLEAADKLINGLSSEQARWTEDLKQLYIEKERLIGNCLLSAEFLAYCGPFTYEFRRNMVYDSWQNDIIQREIPLSQPYRIEGNLTTDVEISTWNSENLPPDELSVQNGILTIRSSRFPLCIDPQQQALNWIKKREEKSNLKVLSFNDPDFLKHLDMSIKYGAPVLFQDVDDYIDPVAENVIQKNVKSVGGRVFVILGDKEVDWDPNFRMYMTTKFANPVFNAAVYAVAVVINYTVTLSGLEDQLLSVVVRNERPDLEEQREHLIAETSENKSLLQVLEDSLLRELSTTTGNMLDNVELVNTLENTKTKATEVMEKLALAEETAKDIDKLRDGYRSVARRGAILFFVLSDMAGVNSMYQYSLGSYLEVFAFSLRKALPHTILARRLMNIIGTLTKNVYDYGCTGIFEKHKLLFSFQMTVKLEQNIGKVSQAELDFFIKGSVSLEKSTRECPAKWISPQGWENIIKLSNDFQETFGKLPLDIEHNVDVWQEWYDLDAPETVDFPCEYRQALAKIPFQILMMLRCFRIDRVYRAVGDYITEIMGEEYIMPPVISLDNIFEQSSPMTPVVFILSPGSDPTAELMKLGDRCGFGAGKFKYLSLGQGQEPTALSLLDVAISRGQWLMFQNCHLLLSFIRRLEKQIEKISKPHPDFRLWLTTDPVNTFPIGILQRSLKVVTEPPNGLKLNLRNTYFKMPAQTLDCCQHTAFKALVYVLAFFHAVVQERRKYDKIGWNICYDFNESDFNVCVTILSTYLTKAFKAKDTRIPWNSLKYLIGEVMYGGRVIDDFDRRIVKTYMDEYMGDFLFDTFQPFHFYHDSTVDYIIPPDGIKDDYIAFIDQLPLTNSPEVFGLHPNAEIGYYTQATKEMWNLLIELQPQTAASGEGVSREEFIENVAKDILKKIPEEYEIWKVRRYFQRMMSPTVVVLLQELERFNKLIKVMRRTLVQLQKALCGEIGMDSILDNVAYSLFNGQLPTAWRKLAPATCKNLGGWMEHFEMRQQQYYNWSTTGEPTVLWISGLHIPETYLAALVQIACRLHNWPLDRSTLYTYVTEHADPMDVILRPPQGNCLLHGLFLEGAAWDIENNCLKRSTPKVLIERLPVLGVVPIEAYRLKLQNTLKTPVYTTSLRRNAMGVGLVFEADLRTTEHSSHWVLQGVCLVLNTD</sequence>
<feature type="domain" description="Dynein heavy chain region D6 P-loop" evidence="15">
    <location>
        <begin position="1152"/>
        <end position="1264"/>
    </location>
</feature>
<evidence type="ECO:0000256" key="7">
    <source>
        <dbReference type="ARBA" id="ARBA00022840"/>
    </source>
</evidence>
<keyword evidence="8" id="KW-0243">Dynein</keyword>
<dbReference type="GO" id="GO:0051959">
    <property type="term" value="F:dynein light intermediate chain binding"/>
    <property type="evidence" value="ECO:0007669"/>
    <property type="project" value="InterPro"/>
</dbReference>
<dbReference type="FunFam" id="3.10.490.20:FF:000006">
    <property type="entry name" value="Dynein axonemal heavy chain 10"/>
    <property type="match status" value="1"/>
</dbReference>
<dbReference type="Gene3D" id="3.10.490.20">
    <property type="match status" value="1"/>
</dbReference>
<evidence type="ECO:0000259" key="17">
    <source>
        <dbReference type="Pfam" id="PF12780"/>
    </source>
</evidence>
<dbReference type="GO" id="GO:0045505">
    <property type="term" value="F:dynein intermediate chain binding"/>
    <property type="evidence" value="ECO:0007669"/>
    <property type="project" value="InterPro"/>
</dbReference>
<feature type="coiled-coil region" evidence="14">
    <location>
        <begin position="537"/>
        <end position="585"/>
    </location>
</feature>
<dbReference type="Pfam" id="PF12780">
    <property type="entry name" value="AAA_8"/>
    <property type="match status" value="1"/>
</dbReference>
<keyword evidence="13" id="KW-0966">Cell projection</keyword>
<dbReference type="FunFam" id="1.10.8.1220:FF:000001">
    <property type="entry name" value="Dynein axonemal heavy chain 5"/>
    <property type="match status" value="1"/>
</dbReference>
<keyword evidence="22" id="KW-1185">Reference proteome</keyword>
<dbReference type="InterPro" id="IPR041658">
    <property type="entry name" value="AAA_lid_11"/>
</dbReference>
<dbReference type="Proteomes" id="UP000410492">
    <property type="component" value="Unassembled WGS sequence"/>
</dbReference>
<evidence type="ECO:0000256" key="11">
    <source>
        <dbReference type="ARBA" id="ARBA00023175"/>
    </source>
</evidence>
<evidence type="ECO:0000256" key="14">
    <source>
        <dbReference type="SAM" id="Coils"/>
    </source>
</evidence>
<evidence type="ECO:0000259" key="19">
    <source>
        <dbReference type="Pfam" id="PF18198"/>
    </source>
</evidence>
<dbReference type="GO" id="GO:0005930">
    <property type="term" value="C:axoneme"/>
    <property type="evidence" value="ECO:0007669"/>
    <property type="project" value="UniProtKB-SubCell"/>
</dbReference>
<evidence type="ECO:0000256" key="9">
    <source>
        <dbReference type="ARBA" id="ARBA00023054"/>
    </source>
</evidence>
<evidence type="ECO:0000256" key="8">
    <source>
        <dbReference type="ARBA" id="ARBA00023017"/>
    </source>
</evidence>
<keyword evidence="11" id="KW-0505">Motor protein</keyword>
<evidence type="ECO:0000259" key="15">
    <source>
        <dbReference type="Pfam" id="PF03028"/>
    </source>
</evidence>
<dbReference type="PANTHER" id="PTHR22878">
    <property type="entry name" value="DYNEIN HEAVY CHAIN 6, AXONEMAL-LIKE-RELATED"/>
    <property type="match status" value="1"/>
</dbReference>
<dbReference type="GO" id="GO:0031514">
    <property type="term" value="C:motile cilium"/>
    <property type="evidence" value="ECO:0007669"/>
    <property type="project" value="UniProtKB-ARBA"/>
</dbReference>
<feature type="domain" description="Dynein heavy chain coiled coil stalk" evidence="16">
    <location>
        <begin position="322"/>
        <end position="655"/>
    </location>
</feature>
<dbReference type="GO" id="GO:0007018">
    <property type="term" value="P:microtubule-based movement"/>
    <property type="evidence" value="ECO:0007669"/>
    <property type="project" value="InterPro"/>
</dbReference>
<dbReference type="FunFam" id="1.10.8.720:FF:000005">
    <property type="entry name" value="Dynein axonemal heavy chain 10"/>
    <property type="match status" value="1"/>
</dbReference>
<keyword evidence="5" id="KW-0677">Repeat</keyword>
<dbReference type="InterPro" id="IPR024317">
    <property type="entry name" value="Dynein_heavy_chain_D4_dom"/>
</dbReference>
<dbReference type="Gene3D" id="3.40.50.300">
    <property type="entry name" value="P-loop containing nucleotide triphosphate hydrolases"/>
    <property type="match status" value="3"/>
</dbReference>
<evidence type="ECO:0000256" key="2">
    <source>
        <dbReference type="ARBA" id="ARBA00008887"/>
    </source>
</evidence>
<keyword evidence="6" id="KW-0547">Nucleotide-binding</keyword>
<dbReference type="Gene3D" id="1.10.8.1220">
    <property type="match status" value="1"/>
</dbReference>
<dbReference type="Gene3D" id="1.10.8.720">
    <property type="entry name" value="Region D6 of dynein motor"/>
    <property type="match status" value="1"/>
</dbReference>
<evidence type="ECO:0000259" key="16">
    <source>
        <dbReference type="Pfam" id="PF12777"/>
    </source>
</evidence>
<dbReference type="InterPro" id="IPR041228">
    <property type="entry name" value="Dynein_C"/>
</dbReference>
<dbReference type="GO" id="GO:0008569">
    <property type="term" value="F:minus-end-directed microtubule motor activity"/>
    <property type="evidence" value="ECO:0007669"/>
    <property type="project" value="InterPro"/>
</dbReference>
<evidence type="ECO:0000256" key="12">
    <source>
        <dbReference type="ARBA" id="ARBA00023212"/>
    </source>
</evidence>
<evidence type="ECO:0000256" key="6">
    <source>
        <dbReference type="ARBA" id="ARBA00022741"/>
    </source>
</evidence>
<evidence type="ECO:0000256" key="13">
    <source>
        <dbReference type="ARBA" id="ARBA00023273"/>
    </source>
</evidence>
<reference evidence="21 22" key="1">
    <citation type="submission" date="2019-01" db="EMBL/GenBank/DDBJ databases">
        <authorList>
            <person name="Sayadi A."/>
        </authorList>
    </citation>
    <scope>NUCLEOTIDE SEQUENCE [LARGE SCALE GENOMIC DNA]</scope>
</reference>
<keyword evidence="12" id="KW-0206">Cytoskeleton</keyword>
<feature type="domain" description="Dynein heavy chain AAA lid" evidence="19">
    <location>
        <begin position="1295"/>
        <end position="1442"/>
    </location>
</feature>
<evidence type="ECO:0000259" key="18">
    <source>
        <dbReference type="Pfam" id="PF12781"/>
    </source>
</evidence>
<dbReference type="FunFam" id="1.20.1270.280:FF:000005">
    <property type="entry name" value="Dynein axonemal heavy chain 10"/>
    <property type="match status" value="1"/>
</dbReference>
<feature type="domain" description="Dynein heavy chain AAA module D4" evidence="17">
    <location>
        <begin position="50"/>
        <end position="309"/>
    </location>
</feature>
<dbReference type="GO" id="GO:0030286">
    <property type="term" value="C:dynein complex"/>
    <property type="evidence" value="ECO:0007669"/>
    <property type="project" value="UniProtKB-KW"/>
</dbReference>
<evidence type="ECO:0000259" key="20">
    <source>
        <dbReference type="Pfam" id="PF18199"/>
    </source>
</evidence>
<dbReference type="FunFam" id="3.40.50.300:FF:000153">
    <property type="entry name" value="Dynein axonemal heavy chain 1"/>
    <property type="match status" value="1"/>
</dbReference>
<dbReference type="GO" id="GO:0005524">
    <property type="term" value="F:ATP binding"/>
    <property type="evidence" value="ECO:0007669"/>
    <property type="project" value="UniProtKB-KW"/>
</dbReference>
<dbReference type="OrthoDB" id="64868at2759"/>
<dbReference type="Gene3D" id="1.20.920.20">
    <property type="match status" value="1"/>
</dbReference>
<dbReference type="Pfam" id="PF03028">
    <property type="entry name" value="Dynein_heavy"/>
    <property type="match status" value="1"/>
</dbReference>
<keyword evidence="10" id="KW-0969">Cilium</keyword>
<dbReference type="Gene3D" id="1.20.1270.280">
    <property type="match status" value="1"/>
</dbReference>
<dbReference type="Gene3D" id="6.10.140.1060">
    <property type="match status" value="1"/>
</dbReference>
<accession>A0A653C369</accession>
<evidence type="ECO:0000256" key="10">
    <source>
        <dbReference type="ARBA" id="ARBA00023069"/>
    </source>
</evidence>
<evidence type="ECO:0000256" key="3">
    <source>
        <dbReference type="ARBA" id="ARBA00022490"/>
    </source>
</evidence>
<dbReference type="InterPro" id="IPR027417">
    <property type="entry name" value="P-loop_NTPase"/>
</dbReference>
<dbReference type="FunFam" id="1.20.920.20:FF:000001">
    <property type="entry name" value="dynein heavy chain 2, axonemal"/>
    <property type="match status" value="1"/>
</dbReference>
<evidence type="ECO:0000256" key="5">
    <source>
        <dbReference type="ARBA" id="ARBA00022737"/>
    </source>
</evidence>
<evidence type="ECO:0008006" key="23">
    <source>
        <dbReference type="Google" id="ProtNLM"/>
    </source>
</evidence>
<keyword evidence="7" id="KW-0067">ATP-binding</keyword>
<comment type="subcellular location">
    <subcellularLocation>
        <location evidence="1">Cytoplasm</location>
        <location evidence="1">Cytoskeleton</location>
        <location evidence="1">Cilium axoneme</location>
    </subcellularLocation>
</comment>
<dbReference type="PANTHER" id="PTHR22878:SF63">
    <property type="entry name" value="DYNEIN AXONEMAL HEAVY CHAIN 10"/>
    <property type="match status" value="1"/>
</dbReference>
<feature type="domain" description="Dynein heavy chain ATP-binding dynein motor region" evidence="18">
    <location>
        <begin position="683"/>
        <end position="903"/>
    </location>
</feature>
<keyword evidence="4" id="KW-0493">Microtubule</keyword>
<protein>
    <recommendedName>
        <fullName evidence="23">Dynein heavy chain 10, axonemal</fullName>
    </recommendedName>
</protein>
<dbReference type="FunFam" id="3.40.50.300:FF:002141">
    <property type="entry name" value="Dynein heavy chain"/>
    <property type="match status" value="1"/>
</dbReference>
<dbReference type="GO" id="GO:0005874">
    <property type="term" value="C:microtubule"/>
    <property type="evidence" value="ECO:0007669"/>
    <property type="project" value="UniProtKB-KW"/>
</dbReference>
<evidence type="ECO:0000256" key="1">
    <source>
        <dbReference type="ARBA" id="ARBA00004430"/>
    </source>
</evidence>
<evidence type="ECO:0000313" key="21">
    <source>
        <dbReference type="EMBL" id="VEN42225.1"/>
    </source>
</evidence>
<keyword evidence="3" id="KW-0963">Cytoplasm</keyword>
<feature type="domain" description="Dynein heavy chain C-terminal" evidence="20">
    <location>
        <begin position="1448"/>
        <end position="1747"/>
    </location>
</feature>
<dbReference type="Pfam" id="PF18198">
    <property type="entry name" value="AAA_lid_11"/>
    <property type="match status" value="1"/>
</dbReference>
<dbReference type="InterPro" id="IPR026983">
    <property type="entry name" value="DHC"/>
</dbReference>
<comment type="similarity">
    <text evidence="2">Belongs to the dynein heavy chain family.</text>
</comment>
<evidence type="ECO:0000256" key="4">
    <source>
        <dbReference type="ARBA" id="ARBA00022701"/>
    </source>
</evidence>